<feature type="binding site" evidence="5">
    <location>
        <position position="494"/>
    </location>
    <ligand>
        <name>Fe cation</name>
        <dbReference type="ChEBI" id="CHEBI:24875"/>
        <note>catalytic</note>
    </ligand>
</feature>
<keyword evidence="2 5" id="KW-0479">Metal-binding</keyword>
<organism evidence="6 7">
    <name type="scientific">Seongchinamella unica</name>
    <dbReference type="NCBI Taxonomy" id="2547392"/>
    <lineage>
        <taxon>Bacteria</taxon>
        <taxon>Pseudomonadati</taxon>
        <taxon>Pseudomonadota</taxon>
        <taxon>Gammaproteobacteria</taxon>
        <taxon>Cellvibrionales</taxon>
        <taxon>Halieaceae</taxon>
        <taxon>Seongchinamella</taxon>
    </lineage>
</organism>
<dbReference type="EMBL" id="SMSE01000002">
    <property type="protein sequence ID" value="TDG13352.1"/>
    <property type="molecule type" value="Genomic_DNA"/>
</dbReference>
<evidence type="ECO:0000256" key="5">
    <source>
        <dbReference type="PIRSR" id="PIRSR604294-1"/>
    </source>
</evidence>
<dbReference type="PANTHER" id="PTHR10543">
    <property type="entry name" value="BETA-CAROTENE DIOXYGENASE"/>
    <property type="match status" value="1"/>
</dbReference>
<keyword evidence="4 5" id="KW-0408">Iron</keyword>
<dbReference type="Proteomes" id="UP000295554">
    <property type="component" value="Unassembled WGS sequence"/>
</dbReference>
<feature type="binding site" evidence="5">
    <location>
        <position position="241"/>
    </location>
    <ligand>
        <name>Fe cation</name>
        <dbReference type="ChEBI" id="CHEBI:24875"/>
        <note>catalytic</note>
    </ligand>
</feature>
<protein>
    <submittedName>
        <fullName evidence="6">Dioxygenase</fullName>
    </submittedName>
</protein>
<proteinExistence type="inferred from homology"/>
<sequence>MQPLSRMTEYPSVEQCLGRVAEFDNTQPWIYGHDNPYLHGVYAPVSTEMDVGELQVEGELPLDLCGAYFRNGPNPRFEPKNRYHPFDGDGMMHGVYFHQGRARYRNRYVDTLARNNELRDGRSISPGVMGPFDYELSPFGIKDTSNTDVFFYDGSLMSLWYNAGHPYRVDAHDLGTRGYFELQGRDKRRMSAHSKVDVHTGELLFFDYGNEPPYMTYGVADASGRMLHEVAIDLPGPRLPHDIGVSRNYTVLHDLPFFHDMDILRRHGYRVLTFHRDIPIRFGVIPRHGAGSEVRWFECEPGYILHTSNCWEEDEWLVMDGCRSTNPMPDSQPGEGELASMLAYMRLEANNYRWAFNLRTGEVREGDIDDLNTEFNKTNPLYMGIKGRYAYHQRIPLHHEGGYTLRFTGLVKYDNETGRRWQWDYGPGVFGSEAVYAPRRGATAKDREDDGYVITLVTDSKDWQSHCLVFDATDIEVGPVARVCMPQRVPFGFHATWARGEDLYPGRRHEL</sequence>
<keyword evidence="6" id="KW-0223">Dioxygenase</keyword>
<dbReference type="InterPro" id="IPR004294">
    <property type="entry name" value="Carotenoid_Oase"/>
</dbReference>
<dbReference type="Pfam" id="PF03055">
    <property type="entry name" value="RPE65"/>
    <property type="match status" value="1"/>
</dbReference>
<evidence type="ECO:0000313" key="7">
    <source>
        <dbReference type="Proteomes" id="UP000295554"/>
    </source>
</evidence>
<dbReference type="GO" id="GO:0046872">
    <property type="term" value="F:metal ion binding"/>
    <property type="evidence" value="ECO:0007669"/>
    <property type="project" value="UniProtKB-KW"/>
</dbReference>
<dbReference type="RefSeq" id="WP_133211248.1">
    <property type="nucleotide sequence ID" value="NZ_SMSE01000002.1"/>
</dbReference>
<comment type="cofactor">
    <cofactor evidence="5">
        <name>Fe(2+)</name>
        <dbReference type="ChEBI" id="CHEBI:29033"/>
    </cofactor>
    <text evidence="5">Binds 1 Fe(2+) ion per subunit.</text>
</comment>
<evidence type="ECO:0000313" key="6">
    <source>
        <dbReference type="EMBL" id="TDG13352.1"/>
    </source>
</evidence>
<comment type="similarity">
    <text evidence="1">Belongs to the carotenoid oxygenase family.</text>
</comment>
<dbReference type="OrthoDB" id="6636843at2"/>
<feature type="binding site" evidence="5">
    <location>
        <position position="193"/>
    </location>
    <ligand>
        <name>Fe cation</name>
        <dbReference type="ChEBI" id="CHEBI:24875"/>
        <note>catalytic</note>
    </ligand>
</feature>
<evidence type="ECO:0000256" key="4">
    <source>
        <dbReference type="ARBA" id="ARBA00023004"/>
    </source>
</evidence>
<evidence type="ECO:0000256" key="2">
    <source>
        <dbReference type="ARBA" id="ARBA00022723"/>
    </source>
</evidence>
<comment type="caution">
    <text evidence="6">The sequence shown here is derived from an EMBL/GenBank/DDBJ whole genome shotgun (WGS) entry which is preliminary data.</text>
</comment>
<evidence type="ECO:0000256" key="1">
    <source>
        <dbReference type="ARBA" id="ARBA00006787"/>
    </source>
</evidence>
<gene>
    <name evidence="6" type="ORF">E2F43_07355</name>
</gene>
<dbReference type="AlphaFoldDB" id="A0A4R5LR86"/>
<dbReference type="GO" id="GO:0016121">
    <property type="term" value="P:carotene catabolic process"/>
    <property type="evidence" value="ECO:0007669"/>
    <property type="project" value="TreeGrafter"/>
</dbReference>
<feature type="binding site" evidence="5">
    <location>
        <position position="306"/>
    </location>
    <ligand>
        <name>Fe cation</name>
        <dbReference type="ChEBI" id="CHEBI:24875"/>
        <note>catalytic</note>
    </ligand>
</feature>
<accession>A0A4R5LR86</accession>
<reference evidence="6 7" key="1">
    <citation type="submission" date="2019-03" db="EMBL/GenBank/DDBJ databases">
        <title>Seongchinamella monodicae gen. nov., sp. nov., a novel member of the Gammaproteobacteria isolated from a tidal mudflat of beach.</title>
        <authorList>
            <person name="Yang H.G."/>
            <person name="Kang J.W."/>
            <person name="Lee S.D."/>
        </authorList>
    </citation>
    <scope>NUCLEOTIDE SEQUENCE [LARGE SCALE GENOMIC DNA]</scope>
    <source>
        <strain evidence="6 7">GH4-78</strain>
    </source>
</reference>
<dbReference type="PANTHER" id="PTHR10543:SF89">
    <property type="entry name" value="CAROTENOID 9,10(9',10')-CLEAVAGE DIOXYGENASE 1"/>
    <property type="match status" value="1"/>
</dbReference>
<dbReference type="GO" id="GO:0010436">
    <property type="term" value="F:carotenoid dioxygenase activity"/>
    <property type="evidence" value="ECO:0007669"/>
    <property type="project" value="TreeGrafter"/>
</dbReference>
<keyword evidence="7" id="KW-1185">Reference proteome</keyword>
<keyword evidence="3" id="KW-0560">Oxidoreductase</keyword>
<evidence type="ECO:0000256" key="3">
    <source>
        <dbReference type="ARBA" id="ARBA00023002"/>
    </source>
</evidence>
<name>A0A4R5LR86_9GAMM</name>